<dbReference type="GO" id="GO:0042775">
    <property type="term" value="P:mitochondrial ATP synthesis coupled electron transport"/>
    <property type="evidence" value="ECO:0007669"/>
    <property type="project" value="TreeGrafter"/>
</dbReference>
<dbReference type="AlphaFoldDB" id="A0A811Y6I7"/>
<evidence type="ECO:0000313" key="1">
    <source>
        <dbReference type="EMBL" id="CAD7673180.1"/>
    </source>
</evidence>
<dbReference type="EMBL" id="CAJHUB010000670">
    <property type="protein sequence ID" value="CAD7673180.1"/>
    <property type="molecule type" value="Genomic_DNA"/>
</dbReference>
<name>A0A811Y6I7_NYCPR</name>
<evidence type="ECO:0000313" key="2">
    <source>
        <dbReference type="Proteomes" id="UP000645828"/>
    </source>
</evidence>
<keyword evidence="2" id="KW-1185">Reference proteome</keyword>
<organism evidence="1 2">
    <name type="scientific">Nyctereutes procyonoides</name>
    <name type="common">Raccoon dog</name>
    <name type="synonym">Canis procyonoides</name>
    <dbReference type="NCBI Taxonomy" id="34880"/>
    <lineage>
        <taxon>Eukaryota</taxon>
        <taxon>Metazoa</taxon>
        <taxon>Chordata</taxon>
        <taxon>Craniata</taxon>
        <taxon>Vertebrata</taxon>
        <taxon>Euteleostomi</taxon>
        <taxon>Mammalia</taxon>
        <taxon>Eutheria</taxon>
        <taxon>Laurasiatheria</taxon>
        <taxon>Carnivora</taxon>
        <taxon>Caniformia</taxon>
        <taxon>Canidae</taxon>
        <taxon>Nyctereutes</taxon>
    </lineage>
</organism>
<comment type="caution">
    <text evidence="1">The sequence shown here is derived from an EMBL/GenBank/DDBJ whole genome shotgun (WGS) entry which is preliminary data.</text>
</comment>
<sequence>MTVSLLLRQGRSGALKTIPPEVPAQAEPFDNTTYRNIQHHDYTLHTFLDLNLDLTKDWMPQPSLCRVTLPLSAPLRK</sequence>
<dbReference type="PANTHER" id="PTHR17117">
    <property type="entry name" value="NADH-UBIQUINONE OXIDOREDUCTASE"/>
    <property type="match status" value="1"/>
</dbReference>
<accession>A0A811Y6I7</accession>
<proteinExistence type="predicted"/>
<dbReference type="GO" id="GO:0045271">
    <property type="term" value="C:respiratory chain complex I"/>
    <property type="evidence" value="ECO:0007669"/>
    <property type="project" value="InterPro"/>
</dbReference>
<reference evidence="1" key="1">
    <citation type="submission" date="2020-12" db="EMBL/GenBank/DDBJ databases">
        <authorList>
            <consortium name="Molecular Ecology Group"/>
        </authorList>
    </citation>
    <scope>NUCLEOTIDE SEQUENCE</scope>
    <source>
        <strain evidence="1">TBG_1078</strain>
    </source>
</reference>
<dbReference type="Proteomes" id="UP000645828">
    <property type="component" value="Unassembled WGS sequence"/>
</dbReference>
<dbReference type="GO" id="GO:0005739">
    <property type="term" value="C:mitochondrion"/>
    <property type="evidence" value="ECO:0007669"/>
    <property type="project" value="InterPro"/>
</dbReference>
<gene>
    <name evidence="1" type="ORF">NYPRO_LOCUS5975</name>
</gene>
<dbReference type="Pfam" id="PF15880">
    <property type="entry name" value="NDUFV3"/>
    <property type="match status" value="1"/>
</dbReference>
<protein>
    <submittedName>
        <fullName evidence="1">(raccoon dog) hypothetical protein</fullName>
    </submittedName>
</protein>
<dbReference type="InterPro" id="IPR026193">
    <property type="entry name" value="NDUFV3"/>
</dbReference>
<dbReference type="PANTHER" id="PTHR17117:SF3">
    <property type="entry name" value="NADH DEHYDROGENASE [UBIQUINONE] FLAVOPROTEIN 3, MITOCHONDRIAL"/>
    <property type="match status" value="1"/>
</dbReference>